<accession>A0A6F8XI66</accession>
<dbReference type="AlphaFoldDB" id="A0A6F8XI66"/>
<proteinExistence type="predicted"/>
<evidence type="ECO:0000313" key="2">
    <source>
        <dbReference type="Proteomes" id="UP000501053"/>
    </source>
</evidence>
<dbReference type="Proteomes" id="UP000501053">
    <property type="component" value="Chromosome"/>
</dbReference>
<organism evidence="1 2">
    <name type="scientific">Vreelandella aquamarina</name>
    <dbReference type="NCBI Taxonomy" id="77097"/>
    <lineage>
        <taxon>Bacteria</taxon>
        <taxon>Pseudomonadati</taxon>
        <taxon>Pseudomonadota</taxon>
        <taxon>Gammaproteobacteria</taxon>
        <taxon>Oceanospirillales</taxon>
        <taxon>Halomonadaceae</taxon>
        <taxon>Vreelandella</taxon>
    </lineage>
</organism>
<dbReference type="EMBL" id="AP022869">
    <property type="protein sequence ID" value="BCB73491.1"/>
    <property type="molecule type" value="Genomic_DNA"/>
</dbReference>
<reference evidence="1 2" key="1">
    <citation type="submission" date="2020-03" db="EMBL/GenBank/DDBJ databases">
        <title>Complete Genome Sequence of Halomonas meridiana strain Eplume2, isolated from hydrothermal-plume in the north east Pacific Ocean.</title>
        <authorList>
            <person name="Kurihara Y."/>
            <person name="Kawai S."/>
            <person name="Sakai A."/>
            <person name="Galipon J."/>
            <person name="Arakawa K."/>
        </authorList>
    </citation>
    <scope>NUCLEOTIDE SEQUENCE [LARGE SCALE GENOMIC DNA]</scope>
    <source>
        <strain evidence="1 2">Eplume2</strain>
    </source>
</reference>
<protein>
    <submittedName>
        <fullName evidence="1">Uncharacterized protein</fullName>
    </submittedName>
</protein>
<gene>
    <name evidence="1" type="ORF">HMEPL2_38420</name>
</gene>
<sequence>MLQQEGQSAAWDLGIDNTGTWDVAPEHNGARETIDLSVSNQYWSEVLSLFGERAT</sequence>
<evidence type="ECO:0000313" key="1">
    <source>
        <dbReference type="EMBL" id="BCB73491.1"/>
    </source>
</evidence>
<keyword evidence="2" id="KW-1185">Reference proteome</keyword>
<name>A0A6F8XI66_9GAMM</name>